<feature type="compositionally biased region" description="Polar residues" evidence="1">
    <location>
        <begin position="91"/>
        <end position="102"/>
    </location>
</feature>
<keyword evidence="3" id="KW-1185">Reference proteome</keyword>
<evidence type="ECO:0000256" key="1">
    <source>
        <dbReference type="SAM" id="MobiDB-lite"/>
    </source>
</evidence>
<dbReference type="Proteomes" id="UP000308652">
    <property type="component" value="Unassembled WGS sequence"/>
</dbReference>
<organism evidence="2 3">
    <name type="scientific">Crucibulum laeve</name>
    <dbReference type="NCBI Taxonomy" id="68775"/>
    <lineage>
        <taxon>Eukaryota</taxon>
        <taxon>Fungi</taxon>
        <taxon>Dikarya</taxon>
        <taxon>Basidiomycota</taxon>
        <taxon>Agaricomycotina</taxon>
        <taxon>Agaricomycetes</taxon>
        <taxon>Agaricomycetidae</taxon>
        <taxon>Agaricales</taxon>
        <taxon>Agaricineae</taxon>
        <taxon>Nidulariaceae</taxon>
        <taxon>Crucibulum</taxon>
    </lineage>
</organism>
<reference evidence="2 3" key="1">
    <citation type="journal article" date="2019" name="Nat. Ecol. Evol.">
        <title>Megaphylogeny resolves global patterns of mushroom evolution.</title>
        <authorList>
            <person name="Varga T."/>
            <person name="Krizsan K."/>
            <person name="Foldi C."/>
            <person name="Dima B."/>
            <person name="Sanchez-Garcia M."/>
            <person name="Sanchez-Ramirez S."/>
            <person name="Szollosi G.J."/>
            <person name="Szarkandi J.G."/>
            <person name="Papp V."/>
            <person name="Albert L."/>
            <person name="Andreopoulos W."/>
            <person name="Angelini C."/>
            <person name="Antonin V."/>
            <person name="Barry K.W."/>
            <person name="Bougher N.L."/>
            <person name="Buchanan P."/>
            <person name="Buyck B."/>
            <person name="Bense V."/>
            <person name="Catcheside P."/>
            <person name="Chovatia M."/>
            <person name="Cooper J."/>
            <person name="Damon W."/>
            <person name="Desjardin D."/>
            <person name="Finy P."/>
            <person name="Geml J."/>
            <person name="Haridas S."/>
            <person name="Hughes K."/>
            <person name="Justo A."/>
            <person name="Karasinski D."/>
            <person name="Kautmanova I."/>
            <person name="Kiss B."/>
            <person name="Kocsube S."/>
            <person name="Kotiranta H."/>
            <person name="LaButti K.M."/>
            <person name="Lechner B.E."/>
            <person name="Liimatainen K."/>
            <person name="Lipzen A."/>
            <person name="Lukacs Z."/>
            <person name="Mihaltcheva S."/>
            <person name="Morgado L.N."/>
            <person name="Niskanen T."/>
            <person name="Noordeloos M.E."/>
            <person name="Ohm R.A."/>
            <person name="Ortiz-Santana B."/>
            <person name="Ovrebo C."/>
            <person name="Racz N."/>
            <person name="Riley R."/>
            <person name="Savchenko A."/>
            <person name="Shiryaev A."/>
            <person name="Soop K."/>
            <person name="Spirin V."/>
            <person name="Szebenyi C."/>
            <person name="Tomsovsky M."/>
            <person name="Tulloss R.E."/>
            <person name="Uehling J."/>
            <person name="Grigoriev I.V."/>
            <person name="Vagvolgyi C."/>
            <person name="Papp T."/>
            <person name="Martin F.M."/>
            <person name="Miettinen O."/>
            <person name="Hibbett D.S."/>
            <person name="Nagy L.G."/>
        </authorList>
    </citation>
    <scope>NUCLEOTIDE SEQUENCE [LARGE SCALE GENOMIC DNA]</scope>
    <source>
        <strain evidence="2 3">CBS 166.37</strain>
    </source>
</reference>
<evidence type="ECO:0000313" key="2">
    <source>
        <dbReference type="EMBL" id="TFK38552.1"/>
    </source>
</evidence>
<accession>A0A5C3M080</accession>
<feature type="region of interest" description="Disordered" evidence="1">
    <location>
        <begin position="79"/>
        <end position="121"/>
    </location>
</feature>
<dbReference type="AlphaFoldDB" id="A0A5C3M080"/>
<sequence length="121" mass="13045">MANWIDFLSLIATIGVFGGVVYGVILATKLVSDGVQSTKESLKKQGLDVSDKGVSIKTSKRFDRQDYIDATQRGIMKTMDAASFRKGGDNSAPTPVRSNSQMSTASDTSSTKKKSIFSKNK</sequence>
<dbReference type="EMBL" id="ML213603">
    <property type="protein sequence ID" value="TFK38552.1"/>
    <property type="molecule type" value="Genomic_DNA"/>
</dbReference>
<proteinExistence type="predicted"/>
<name>A0A5C3M080_9AGAR</name>
<gene>
    <name evidence="2" type="ORF">BDQ12DRAFT_683825</name>
</gene>
<feature type="compositionally biased region" description="Basic residues" evidence="1">
    <location>
        <begin position="111"/>
        <end position="121"/>
    </location>
</feature>
<protein>
    <submittedName>
        <fullName evidence="2">Uncharacterized protein</fullName>
    </submittedName>
</protein>
<dbReference type="OrthoDB" id="2505950at2759"/>
<evidence type="ECO:0000313" key="3">
    <source>
        <dbReference type="Proteomes" id="UP000308652"/>
    </source>
</evidence>